<protein>
    <submittedName>
        <fullName evidence="1">Uncharacterized protein</fullName>
    </submittedName>
</protein>
<dbReference type="EMBL" id="VEVO01000001">
    <property type="protein sequence ID" value="KAF0047559.1"/>
    <property type="molecule type" value="Genomic_DNA"/>
</dbReference>
<organism evidence="1 2">
    <name type="scientific">Scophthalmus maximus</name>
    <name type="common">Turbot</name>
    <name type="synonym">Psetta maxima</name>
    <dbReference type="NCBI Taxonomy" id="52904"/>
    <lineage>
        <taxon>Eukaryota</taxon>
        <taxon>Metazoa</taxon>
        <taxon>Chordata</taxon>
        <taxon>Craniata</taxon>
        <taxon>Vertebrata</taxon>
        <taxon>Euteleostomi</taxon>
        <taxon>Actinopterygii</taxon>
        <taxon>Neopterygii</taxon>
        <taxon>Teleostei</taxon>
        <taxon>Neoteleostei</taxon>
        <taxon>Acanthomorphata</taxon>
        <taxon>Carangaria</taxon>
        <taxon>Pleuronectiformes</taxon>
        <taxon>Pleuronectoidei</taxon>
        <taxon>Scophthalmidae</taxon>
        <taxon>Scophthalmus</taxon>
    </lineage>
</organism>
<gene>
    <name evidence="1" type="ORF">F2P81_001192</name>
</gene>
<comment type="caution">
    <text evidence="1">The sequence shown here is derived from an EMBL/GenBank/DDBJ whole genome shotgun (WGS) entry which is preliminary data.</text>
</comment>
<reference evidence="1 2" key="1">
    <citation type="submission" date="2019-06" db="EMBL/GenBank/DDBJ databases">
        <title>Draft genomes of female and male turbot (Scophthalmus maximus).</title>
        <authorList>
            <person name="Xu H."/>
            <person name="Xu X.-W."/>
            <person name="Shao C."/>
            <person name="Chen S."/>
        </authorList>
    </citation>
    <scope>NUCLEOTIDE SEQUENCE [LARGE SCALE GENOMIC DNA]</scope>
    <source>
        <strain evidence="1">Ysfricsl-2016a</strain>
        <tissue evidence="1">Blood</tissue>
    </source>
</reference>
<accession>A0A6A4TRN1</accession>
<dbReference type="Proteomes" id="UP000438429">
    <property type="component" value="Unassembled WGS sequence"/>
</dbReference>
<sequence length="82" mass="9018">MTKHNGGPFIGARSYDCPLSVADAALKEEQTTALHRIREFTTGEQSTAVTYLLLYRAVLSLRLQVLMRTGDRTAAFNSLLCG</sequence>
<dbReference type="AlphaFoldDB" id="A0A6A4TRN1"/>
<proteinExistence type="predicted"/>
<evidence type="ECO:0000313" key="2">
    <source>
        <dbReference type="Proteomes" id="UP000438429"/>
    </source>
</evidence>
<name>A0A6A4TRN1_SCOMX</name>
<evidence type="ECO:0000313" key="1">
    <source>
        <dbReference type="EMBL" id="KAF0047559.1"/>
    </source>
</evidence>